<dbReference type="PATRIC" id="fig|1453496.5.peg.1122"/>
<dbReference type="EMBL" id="CP009706">
    <property type="protein sequence ID" value="AIU71918.1"/>
    <property type="molecule type" value="Genomic_DNA"/>
</dbReference>
<sequence length="287" mass="31633">MAEARCPASCGELIQGWLQGGEKLVSCPVNWFSTVAVSDGTPLPTERARMRLVLRAVLRHLSLPSSLEAGLRIEFESSIPVAKGMASSTADIAACAIATARHFGMQLTEKELASLCVGIEPTDSTIFQAPTLFDHQQALTQTPLHERCPEWDMLLLESPDCLRTEDYHRRPRQALLQEYAPQLKRAHQLLTEGMRENNRHKIGAATTLSAQASQALLPKPAFNDIVEIVEQHGLFGLNVAHSGSVVGLLLDTHLHDPEKIIHAMRVNNILVFYPHVRLLHTTLGGVR</sequence>
<dbReference type="KEGG" id="hav:AT03_05625"/>
<dbReference type="PANTHER" id="PTHR43527:SF1">
    <property type="entry name" value="L-THREONINE KINASE"/>
    <property type="match status" value="1"/>
</dbReference>
<dbReference type="GO" id="GO:0005524">
    <property type="term" value="F:ATP binding"/>
    <property type="evidence" value="ECO:0007669"/>
    <property type="project" value="UniProtKB-KW"/>
</dbReference>
<evidence type="ECO:0000313" key="8">
    <source>
        <dbReference type="Proteomes" id="UP000029986"/>
    </source>
</evidence>
<dbReference type="InterPro" id="IPR012363">
    <property type="entry name" value="PduX"/>
</dbReference>
<dbReference type="PANTHER" id="PTHR43527">
    <property type="entry name" value="4-DIPHOSPHOCYTIDYL-2-C-METHYL-D-ERYTHRITOL KINASE, CHLOROPLASTIC"/>
    <property type="match status" value="1"/>
</dbReference>
<keyword evidence="4" id="KW-0067">ATP-binding</keyword>
<feature type="domain" description="GHMP kinase C-terminal" evidence="6">
    <location>
        <begin position="192"/>
        <end position="264"/>
    </location>
</feature>
<dbReference type="Proteomes" id="UP000029986">
    <property type="component" value="Chromosome"/>
</dbReference>
<evidence type="ECO:0000256" key="1">
    <source>
        <dbReference type="ARBA" id="ARBA00022679"/>
    </source>
</evidence>
<dbReference type="InterPro" id="IPR006204">
    <property type="entry name" value="GHMP_kinase_N_dom"/>
</dbReference>
<evidence type="ECO:0000256" key="4">
    <source>
        <dbReference type="ARBA" id="ARBA00022840"/>
    </source>
</evidence>
<gene>
    <name evidence="7" type="ORF">AT03_05625</name>
</gene>
<reference evidence="7 8" key="1">
    <citation type="journal article" date="2014" name="Gut Pathog.">
        <title>Gene clusters of Hafnia alvei strain FB1 important in survival and pathogenesis: a draft genome perspective.</title>
        <authorList>
            <person name="Tan J.Y."/>
            <person name="Yin W.F."/>
            <person name="Chan K.G."/>
        </authorList>
    </citation>
    <scope>NUCLEOTIDE SEQUENCE [LARGE SCALE GENOMIC DNA]</scope>
    <source>
        <strain evidence="7 8">FB1</strain>
    </source>
</reference>
<keyword evidence="2" id="KW-0547">Nucleotide-binding</keyword>
<dbReference type="GO" id="GO:0016301">
    <property type="term" value="F:kinase activity"/>
    <property type="evidence" value="ECO:0007669"/>
    <property type="project" value="UniProtKB-KW"/>
</dbReference>
<protein>
    <submittedName>
        <fullName evidence="7">GHMP kinase</fullName>
    </submittedName>
</protein>
<keyword evidence="3 7" id="KW-0418">Kinase</keyword>
<dbReference type="InterPro" id="IPR014721">
    <property type="entry name" value="Ribsml_uS5_D2-typ_fold_subgr"/>
</dbReference>
<dbReference type="SUPFAM" id="SSF54211">
    <property type="entry name" value="Ribosomal protein S5 domain 2-like"/>
    <property type="match status" value="1"/>
</dbReference>
<dbReference type="InterPro" id="IPR013750">
    <property type="entry name" value="GHMP_kinase_C_dom"/>
</dbReference>
<proteinExistence type="predicted"/>
<evidence type="ECO:0000259" key="5">
    <source>
        <dbReference type="Pfam" id="PF00288"/>
    </source>
</evidence>
<dbReference type="eggNOG" id="COG4542">
    <property type="taxonomic scope" value="Bacteria"/>
</dbReference>
<dbReference type="PIRSF" id="PIRSF033887">
    <property type="entry name" value="PduX"/>
    <property type="match status" value="1"/>
</dbReference>
<accession>A0A097QZM2</accession>
<dbReference type="InterPro" id="IPR020568">
    <property type="entry name" value="Ribosomal_Su5_D2-typ_SF"/>
</dbReference>
<evidence type="ECO:0000256" key="2">
    <source>
        <dbReference type="ARBA" id="ARBA00022741"/>
    </source>
</evidence>
<keyword evidence="1" id="KW-0808">Transferase</keyword>
<dbReference type="HOGENOM" id="CLU_056896_0_0_6"/>
<evidence type="ECO:0000256" key="3">
    <source>
        <dbReference type="ARBA" id="ARBA00022777"/>
    </source>
</evidence>
<dbReference type="Pfam" id="PF00288">
    <property type="entry name" value="GHMP_kinases_N"/>
    <property type="match status" value="1"/>
</dbReference>
<dbReference type="RefSeq" id="WP_025800475.1">
    <property type="nucleotide sequence ID" value="NZ_CP009706.1"/>
</dbReference>
<organism evidence="7 8">
    <name type="scientific">Hafnia alvei FB1</name>
    <dbReference type="NCBI Taxonomy" id="1453496"/>
    <lineage>
        <taxon>Bacteria</taxon>
        <taxon>Pseudomonadati</taxon>
        <taxon>Pseudomonadota</taxon>
        <taxon>Gammaproteobacteria</taxon>
        <taxon>Enterobacterales</taxon>
        <taxon>Hafniaceae</taxon>
        <taxon>Hafnia</taxon>
    </lineage>
</organism>
<dbReference type="AlphaFoldDB" id="A0A097QZM2"/>
<dbReference type="Pfam" id="PF08544">
    <property type="entry name" value="GHMP_kinases_C"/>
    <property type="match status" value="1"/>
</dbReference>
<evidence type="ECO:0000313" key="7">
    <source>
        <dbReference type="EMBL" id="AIU71918.1"/>
    </source>
</evidence>
<keyword evidence="8" id="KW-1185">Reference proteome</keyword>
<name>A0A097QZM2_HAFAL</name>
<dbReference type="Gene3D" id="3.30.230.10">
    <property type="match status" value="1"/>
</dbReference>
<feature type="domain" description="GHMP kinase N-terminal" evidence="5">
    <location>
        <begin position="54"/>
        <end position="120"/>
    </location>
</feature>
<dbReference type="OrthoDB" id="4548147at2"/>
<evidence type="ECO:0000259" key="6">
    <source>
        <dbReference type="Pfam" id="PF08544"/>
    </source>
</evidence>